<name>B4CZV1_9BACT</name>
<keyword evidence="4" id="KW-1185">Reference proteome</keyword>
<dbReference type="PANTHER" id="PTHR45947">
    <property type="entry name" value="SULFOQUINOVOSYL TRANSFERASE SQD2"/>
    <property type="match status" value="1"/>
</dbReference>
<dbReference type="eggNOG" id="COG0438">
    <property type="taxonomic scope" value="Bacteria"/>
</dbReference>
<dbReference type="InParanoid" id="B4CZV1"/>
<dbReference type="STRING" id="497964.CfE428DRAFT_2189"/>
<reference evidence="3 4" key="1">
    <citation type="journal article" date="2011" name="J. Bacteriol.">
        <title>Genome sequence of Chthoniobacter flavus Ellin428, an aerobic heterotrophic soil bacterium.</title>
        <authorList>
            <person name="Kant R."/>
            <person name="van Passel M.W."/>
            <person name="Palva A."/>
            <person name="Lucas S."/>
            <person name="Lapidus A."/>
            <person name="Glavina Del Rio T."/>
            <person name="Dalin E."/>
            <person name="Tice H."/>
            <person name="Bruce D."/>
            <person name="Goodwin L."/>
            <person name="Pitluck S."/>
            <person name="Larimer F.W."/>
            <person name="Land M.L."/>
            <person name="Hauser L."/>
            <person name="Sangwan P."/>
            <person name="de Vos W.M."/>
            <person name="Janssen P.H."/>
            <person name="Smidt H."/>
        </authorList>
    </citation>
    <scope>NUCLEOTIDE SEQUENCE [LARGE SCALE GENOMIC DNA]</scope>
    <source>
        <strain evidence="3 4">Ellin428</strain>
    </source>
</reference>
<dbReference type="AlphaFoldDB" id="B4CZV1"/>
<keyword evidence="3" id="KW-0808">Transferase</keyword>
<evidence type="ECO:0000259" key="2">
    <source>
        <dbReference type="Pfam" id="PF13439"/>
    </source>
</evidence>
<dbReference type="Proteomes" id="UP000005824">
    <property type="component" value="Unassembled WGS sequence"/>
</dbReference>
<feature type="domain" description="Glycosyltransferase subfamily 4-like N-terminal" evidence="2">
    <location>
        <begin position="24"/>
        <end position="186"/>
    </location>
</feature>
<evidence type="ECO:0000313" key="4">
    <source>
        <dbReference type="Proteomes" id="UP000005824"/>
    </source>
</evidence>
<gene>
    <name evidence="3" type="ORF">CfE428DRAFT_2189</name>
</gene>
<dbReference type="InterPro" id="IPR001296">
    <property type="entry name" value="Glyco_trans_1"/>
</dbReference>
<dbReference type="RefSeq" id="WP_006979514.1">
    <property type="nucleotide sequence ID" value="NZ_ABVL01000005.1"/>
</dbReference>
<organism evidence="3 4">
    <name type="scientific">Chthoniobacter flavus Ellin428</name>
    <dbReference type="NCBI Taxonomy" id="497964"/>
    <lineage>
        <taxon>Bacteria</taxon>
        <taxon>Pseudomonadati</taxon>
        <taxon>Verrucomicrobiota</taxon>
        <taxon>Spartobacteria</taxon>
        <taxon>Chthoniobacterales</taxon>
        <taxon>Chthoniobacteraceae</taxon>
        <taxon>Chthoniobacter</taxon>
    </lineage>
</organism>
<dbReference type="EMBL" id="ABVL01000005">
    <property type="protein sequence ID" value="EDY20265.1"/>
    <property type="molecule type" value="Genomic_DNA"/>
</dbReference>
<dbReference type="GO" id="GO:0016757">
    <property type="term" value="F:glycosyltransferase activity"/>
    <property type="evidence" value="ECO:0007669"/>
    <property type="project" value="TreeGrafter"/>
</dbReference>
<sequence length="382" mass="42973">MKLLFVSNLFPDATEPYRGLDNVTLLHHLTERWEIRVLAVRPAWRSRAWQPREMDQKFAPQYVPTPYIPKVGSRWNHRIMARNLRERLRELRRQFAFDVVLSSWIFPDSCAIAELSQKLDFPFVAIAQGSDVHQYLRVPVRREIITRLLPSASGVVTRSGELARLLAEAGVARERLHPIYNGVDLDLFRPSDKAAARRELGLPLDAPIILQVGNFYQIKNPLIPPIALTQMRSERFKAPPVVVMVGGGDLEKDVRQFAERSSVADRVILPGRTNAQGVARYMQAADLLSLTSANEGVPNVILEAFASGLPVVASKAGGIPEVHPGDDFGRLVSPIEPSSFATAFEETLLSPPPTERMRNHALQFSWQRAANEYHELLCQARR</sequence>
<dbReference type="Pfam" id="PF13439">
    <property type="entry name" value="Glyco_transf_4"/>
    <property type="match status" value="1"/>
</dbReference>
<dbReference type="Gene3D" id="3.40.50.2000">
    <property type="entry name" value="Glycogen Phosphorylase B"/>
    <property type="match status" value="2"/>
</dbReference>
<dbReference type="InterPro" id="IPR050194">
    <property type="entry name" value="Glycosyltransferase_grp1"/>
</dbReference>
<evidence type="ECO:0000259" key="1">
    <source>
        <dbReference type="Pfam" id="PF00534"/>
    </source>
</evidence>
<accession>B4CZV1</accession>
<evidence type="ECO:0000313" key="3">
    <source>
        <dbReference type="EMBL" id="EDY20265.1"/>
    </source>
</evidence>
<dbReference type="SUPFAM" id="SSF53756">
    <property type="entry name" value="UDP-Glycosyltransferase/glycogen phosphorylase"/>
    <property type="match status" value="1"/>
</dbReference>
<feature type="domain" description="Glycosyl transferase family 1" evidence="1">
    <location>
        <begin position="193"/>
        <end position="361"/>
    </location>
</feature>
<dbReference type="Pfam" id="PF00534">
    <property type="entry name" value="Glycos_transf_1"/>
    <property type="match status" value="1"/>
</dbReference>
<protein>
    <submittedName>
        <fullName evidence="3">Glycosyl transferase group 1</fullName>
    </submittedName>
</protein>
<comment type="caution">
    <text evidence="3">The sequence shown here is derived from an EMBL/GenBank/DDBJ whole genome shotgun (WGS) entry which is preliminary data.</text>
</comment>
<dbReference type="PANTHER" id="PTHR45947:SF15">
    <property type="entry name" value="TEICHURONIC ACID BIOSYNTHESIS GLYCOSYLTRANSFERASE TUAC-RELATED"/>
    <property type="match status" value="1"/>
</dbReference>
<dbReference type="InterPro" id="IPR028098">
    <property type="entry name" value="Glyco_trans_4-like_N"/>
</dbReference>
<proteinExistence type="predicted"/>